<dbReference type="PROSITE" id="PS00131">
    <property type="entry name" value="CARBOXYPEPT_SER_SER"/>
    <property type="match status" value="1"/>
</dbReference>
<sequence length="493" mass="54403">MVKSFSEKFTMAIYLATHAFIATSLASQTVLPPLEDSYGFTPTGSLNMLTEATFTTLHHPAFPSHRVRVKKSDFCDGGVASYTGYIDIEARHLFFYFFESRNNPDTDDMIFWTNGGPACSSSMGLFMELGPCRVYNAENGTVYHPESWNSNANIFFVDQPIGAGFSYADYGESVSTTEEAAKDVAAFIAIFFAHFSKFQGRGLHLAGESYAGRLLPVFAAAIYDQNQYIVQAGIAPINLTSLMIGNGMTEAPPIVKGWYEMQCSSASIPPVQTIQTCVTMKRKLPRCMRWLKESCQDVFDSINCSAAMGFCMDAFIAPYVALGRNQYDISQTCADSNGLCYSITDEIVKYLNRPDIQKALGVDPSQSHFDSCAWDVIAAFGGLQGDVMHGSTAYISNLLERGIRVLVYAGNYDFACNWIGNEYSTTTLEWIGQKEFVAQPLREWLVAGKRAGLMRAAGPLTFATIDGAGHMAPYDKPKESLEMVRRWLAGQEL</sequence>
<dbReference type="InterPro" id="IPR033124">
    <property type="entry name" value="Ser_caboxypep_his_AS"/>
</dbReference>
<keyword evidence="6" id="KW-0325">Glycoprotein</keyword>
<evidence type="ECO:0000256" key="5">
    <source>
        <dbReference type="ARBA" id="ARBA00022801"/>
    </source>
</evidence>
<evidence type="ECO:0000313" key="9">
    <source>
        <dbReference type="Proteomes" id="UP000636479"/>
    </source>
</evidence>
<dbReference type="OrthoDB" id="443318at2759"/>
<dbReference type="PANTHER" id="PTHR11802">
    <property type="entry name" value="SERINE PROTEASE FAMILY S10 SERINE CARBOXYPEPTIDASE"/>
    <property type="match status" value="1"/>
</dbReference>
<dbReference type="PANTHER" id="PTHR11802:SF113">
    <property type="entry name" value="SERINE CARBOXYPEPTIDASE CTSA-4.1"/>
    <property type="match status" value="1"/>
</dbReference>
<evidence type="ECO:0000256" key="1">
    <source>
        <dbReference type="ARBA" id="ARBA00009431"/>
    </source>
</evidence>
<organism evidence="8 9">
    <name type="scientific">Mycena indigotica</name>
    <dbReference type="NCBI Taxonomy" id="2126181"/>
    <lineage>
        <taxon>Eukaryota</taxon>
        <taxon>Fungi</taxon>
        <taxon>Dikarya</taxon>
        <taxon>Basidiomycota</taxon>
        <taxon>Agaricomycotina</taxon>
        <taxon>Agaricomycetes</taxon>
        <taxon>Agaricomycetidae</taxon>
        <taxon>Agaricales</taxon>
        <taxon>Marasmiineae</taxon>
        <taxon>Mycenaceae</taxon>
        <taxon>Mycena</taxon>
    </lineage>
</organism>
<dbReference type="GeneID" id="59344820"/>
<dbReference type="GO" id="GO:0006508">
    <property type="term" value="P:proteolysis"/>
    <property type="evidence" value="ECO:0007669"/>
    <property type="project" value="UniProtKB-KW"/>
</dbReference>
<dbReference type="Proteomes" id="UP000636479">
    <property type="component" value="Unassembled WGS sequence"/>
</dbReference>
<dbReference type="EMBL" id="JACAZF010000004">
    <property type="protein sequence ID" value="KAF7307577.1"/>
    <property type="molecule type" value="Genomic_DNA"/>
</dbReference>
<dbReference type="PROSITE" id="PS00560">
    <property type="entry name" value="CARBOXYPEPT_SER_HIS"/>
    <property type="match status" value="1"/>
</dbReference>
<evidence type="ECO:0000256" key="3">
    <source>
        <dbReference type="ARBA" id="ARBA00022670"/>
    </source>
</evidence>
<dbReference type="AlphaFoldDB" id="A0A8H6W7D6"/>
<dbReference type="Pfam" id="PF00450">
    <property type="entry name" value="Peptidase_S10"/>
    <property type="match status" value="1"/>
</dbReference>
<protein>
    <recommendedName>
        <fullName evidence="7">Carboxypeptidase</fullName>
        <ecNumber evidence="7">3.4.16.-</ecNumber>
    </recommendedName>
</protein>
<keyword evidence="4" id="KW-0732">Signal</keyword>
<dbReference type="InterPro" id="IPR029058">
    <property type="entry name" value="AB_hydrolase_fold"/>
</dbReference>
<evidence type="ECO:0000256" key="6">
    <source>
        <dbReference type="ARBA" id="ARBA00023180"/>
    </source>
</evidence>
<evidence type="ECO:0000313" key="8">
    <source>
        <dbReference type="EMBL" id="KAF7307577.1"/>
    </source>
</evidence>
<evidence type="ECO:0000256" key="2">
    <source>
        <dbReference type="ARBA" id="ARBA00022645"/>
    </source>
</evidence>
<proteinExistence type="inferred from homology"/>
<dbReference type="GO" id="GO:0000324">
    <property type="term" value="C:fungal-type vacuole"/>
    <property type="evidence" value="ECO:0007669"/>
    <property type="project" value="TreeGrafter"/>
</dbReference>
<dbReference type="InterPro" id="IPR001563">
    <property type="entry name" value="Peptidase_S10"/>
</dbReference>
<keyword evidence="9" id="KW-1185">Reference proteome</keyword>
<comment type="similarity">
    <text evidence="1 7">Belongs to the peptidase S10 family.</text>
</comment>
<dbReference type="Gene3D" id="1.10.287.410">
    <property type="match status" value="1"/>
</dbReference>
<dbReference type="PRINTS" id="PR00724">
    <property type="entry name" value="CRBOXYPTASEC"/>
</dbReference>
<keyword evidence="3 7" id="KW-0645">Protease</keyword>
<dbReference type="InterPro" id="IPR018202">
    <property type="entry name" value="Ser_caboxypep_ser_AS"/>
</dbReference>
<comment type="caution">
    <text evidence="8">The sequence shown here is derived from an EMBL/GenBank/DDBJ whole genome shotgun (WGS) entry which is preliminary data.</text>
</comment>
<dbReference type="GO" id="GO:0004185">
    <property type="term" value="F:serine-type carboxypeptidase activity"/>
    <property type="evidence" value="ECO:0007669"/>
    <property type="project" value="UniProtKB-UniRule"/>
</dbReference>
<evidence type="ECO:0000256" key="4">
    <source>
        <dbReference type="ARBA" id="ARBA00022729"/>
    </source>
</evidence>
<evidence type="ECO:0000256" key="7">
    <source>
        <dbReference type="RuleBase" id="RU361156"/>
    </source>
</evidence>
<dbReference type="RefSeq" id="XP_037222596.1">
    <property type="nucleotide sequence ID" value="XM_037362304.1"/>
</dbReference>
<dbReference type="SUPFAM" id="SSF53474">
    <property type="entry name" value="alpha/beta-Hydrolases"/>
    <property type="match status" value="1"/>
</dbReference>
<accession>A0A8H6W7D6</accession>
<keyword evidence="5 7" id="KW-0378">Hydrolase</keyword>
<dbReference type="EC" id="3.4.16.-" evidence="7"/>
<gene>
    <name evidence="8" type="ORF">MIND_00552500</name>
</gene>
<keyword evidence="2 7" id="KW-0121">Carboxypeptidase</keyword>
<reference evidence="8" key="1">
    <citation type="submission" date="2020-05" db="EMBL/GenBank/DDBJ databases">
        <title>Mycena genomes resolve the evolution of fungal bioluminescence.</title>
        <authorList>
            <person name="Tsai I.J."/>
        </authorList>
    </citation>
    <scope>NUCLEOTIDE SEQUENCE</scope>
    <source>
        <strain evidence="8">171206Taipei</strain>
    </source>
</reference>
<name>A0A8H6W7D6_9AGAR</name>
<dbReference type="Gene3D" id="3.40.50.1820">
    <property type="entry name" value="alpha/beta hydrolase"/>
    <property type="match status" value="1"/>
</dbReference>